<gene>
    <name evidence="1" type="ORF">pZL12.74c</name>
</gene>
<accession>D0UWH9</accession>
<organism evidence="1 2">
    <name type="scientific">Streptomyces phage ZL12</name>
    <dbReference type="NCBI Taxonomy" id="2570911"/>
    <lineage>
        <taxon>Viruses</taxon>
        <taxon>Duplodnaviria</taxon>
        <taxon>Heunggongvirae</taxon>
        <taxon>Uroviricota</taxon>
        <taxon>Caudoviricetes</taxon>
        <taxon>Fuzanglongvirus</taxon>
        <taxon>Fuzanglongvirus ZL12</taxon>
    </lineage>
</organism>
<dbReference type="KEGG" id="vg:80142690"/>
<dbReference type="Proteomes" id="UP000298310">
    <property type="component" value="Segment"/>
</dbReference>
<name>D0UWH9_9CAUD</name>
<dbReference type="EMBL" id="GQ919031">
    <property type="protein sequence ID" value="ACX71151.1"/>
    <property type="molecule type" value="Genomic_DNA"/>
</dbReference>
<evidence type="ECO:0000313" key="2">
    <source>
        <dbReference type="Proteomes" id="UP000298310"/>
    </source>
</evidence>
<sequence>MTATEFRTQHGDPTTWTTADIETQQNLAACDALPEATRMWLHMAHTFSTAAEKNRAARRTTAPAA</sequence>
<keyword evidence="2" id="KW-1185">Reference proteome</keyword>
<protein>
    <submittedName>
        <fullName evidence="1">Uncharacterized protein</fullName>
    </submittedName>
</protein>
<proteinExistence type="predicted"/>
<reference evidence="1 2" key="1">
    <citation type="journal article" date="2010" name="J. Bacteriol.">
        <title>Characterization of the replication, transfer, and plasmid/lytic phage cycle of the Streptomyces plasmid-phage pZL12.</title>
        <authorList>
            <person name="Zhong L."/>
            <person name="Cheng Q."/>
            <person name="Tian X."/>
            <person name="Zhao L."/>
            <person name="Qin Z."/>
        </authorList>
    </citation>
    <scope>NUCLEOTIDE SEQUENCE [LARGE SCALE GENOMIC DNA]</scope>
</reference>
<evidence type="ECO:0000313" key="1">
    <source>
        <dbReference type="EMBL" id="ACX71151.1"/>
    </source>
</evidence>